<dbReference type="Gene3D" id="4.10.60.10">
    <property type="entry name" value="Zinc finger, CCHC-type"/>
    <property type="match status" value="1"/>
</dbReference>
<gene>
    <name evidence="4" type="ORF">Tci_037134</name>
</gene>
<keyword evidence="1" id="KW-0863">Zinc-finger</keyword>
<dbReference type="Gene3D" id="1.10.340.70">
    <property type="match status" value="1"/>
</dbReference>
<dbReference type="InterPro" id="IPR041588">
    <property type="entry name" value="Integrase_H2C2"/>
</dbReference>
<evidence type="ECO:0000256" key="1">
    <source>
        <dbReference type="PROSITE-ProRule" id="PRU00047"/>
    </source>
</evidence>
<proteinExistence type="predicted"/>
<dbReference type="SUPFAM" id="SSF57756">
    <property type="entry name" value="Retrovirus zinc finger-like domains"/>
    <property type="match status" value="1"/>
</dbReference>
<reference evidence="4" key="1">
    <citation type="journal article" date="2019" name="Sci. Rep.">
        <title>Draft genome of Tanacetum cinerariifolium, the natural source of mosquito coil.</title>
        <authorList>
            <person name="Yamashiro T."/>
            <person name="Shiraishi A."/>
            <person name="Satake H."/>
            <person name="Nakayama K."/>
        </authorList>
    </citation>
    <scope>NUCLEOTIDE SEQUENCE</scope>
</reference>
<dbReference type="SUPFAM" id="SSF56672">
    <property type="entry name" value="DNA/RNA polymerases"/>
    <property type="match status" value="1"/>
</dbReference>
<dbReference type="AlphaFoldDB" id="A0A6L2LTP2"/>
<organism evidence="4">
    <name type="scientific">Tanacetum cinerariifolium</name>
    <name type="common">Dalmatian daisy</name>
    <name type="synonym">Chrysanthemum cinerariifolium</name>
    <dbReference type="NCBI Taxonomy" id="118510"/>
    <lineage>
        <taxon>Eukaryota</taxon>
        <taxon>Viridiplantae</taxon>
        <taxon>Streptophyta</taxon>
        <taxon>Embryophyta</taxon>
        <taxon>Tracheophyta</taxon>
        <taxon>Spermatophyta</taxon>
        <taxon>Magnoliopsida</taxon>
        <taxon>eudicotyledons</taxon>
        <taxon>Gunneridae</taxon>
        <taxon>Pentapetalae</taxon>
        <taxon>asterids</taxon>
        <taxon>campanulids</taxon>
        <taxon>Asterales</taxon>
        <taxon>Asteraceae</taxon>
        <taxon>Asteroideae</taxon>
        <taxon>Anthemideae</taxon>
        <taxon>Anthemidinae</taxon>
        <taxon>Tanacetum</taxon>
    </lineage>
</organism>
<sequence length="698" mass="80405">MEEELWTLTLKGDDIKAYNNRFRELALMSSELVPTEKKKVERPPGVSVTPLQDVVCFGCDDKGHYKNKCPKGRNQQNDGARARAYVVSFVSTKFTPFINIAPATLDNHYEVELADKNVIVRIPLSNGEILEIQGERPEKDLKLLSCIKTGEKKPKDIRIVRDFPEVFPNDLSGLPPARKIEFYIKLFRGALLVFLVHVVNRDGIHVEPSKVESVKNWKTPESPTEIRSFLGLAGYYRSDYKCEIKYHPGKANVVADALSRKERLKPRRVHAMSMTIQSGLKAKILKAQKEAAKDFKAPVEWLRGELIMDKAHTRYLVHLGADKMYYDMKDLYWWPGMKTDIADYVSKCIMCSKEKLAMDLVTRLPKSISRYDTIWVIVDRLTKSAHFLAIHEDYKSKKLARIYINEIVARHAYRLRLPQELSCAHDVFLVSNLKECLAESDVQAPLEEIKVDDKLYFVEEPVKILDRQVKKLKRSWIPIVKALSDPNQPSVKSKKLLGMTFYLFVSNKTAKDLWHALARHMFGSKYGKQDRKAAVLYEYETFKAIEGELLLETYIRYLQVINDLKKCGYAKDNYELNVKFINNLQPEWNHNQGDVNDAMKFKKKVVMITSDPLALVAEQTKVNKRKEKVIVSFESDGSDDELKMIIVLLAKAFNQKKFYSKPTNNNLRTSSANKKQEYVKSDDKKEEKCCSQDLDLLP</sequence>
<evidence type="ECO:0000256" key="2">
    <source>
        <dbReference type="SAM" id="MobiDB-lite"/>
    </source>
</evidence>
<dbReference type="PANTHER" id="PTHR35046">
    <property type="entry name" value="ZINC KNUCKLE (CCHC-TYPE) FAMILY PROTEIN"/>
    <property type="match status" value="1"/>
</dbReference>
<dbReference type="PROSITE" id="PS50158">
    <property type="entry name" value="ZF_CCHC"/>
    <property type="match status" value="1"/>
</dbReference>
<name>A0A6L2LTP2_TANCI</name>
<feature type="region of interest" description="Disordered" evidence="2">
    <location>
        <begin position="664"/>
        <end position="684"/>
    </location>
</feature>
<dbReference type="GO" id="GO:0008270">
    <property type="term" value="F:zinc ion binding"/>
    <property type="evidence" value="ECO:0007669"/>
    <property type="project" value="UniProtKB-KW"/>
</dbReference>
<feature type="domain" description="CCHC-type" evidence="3">
    <location>
        <begin position="56"/>
        <end position="71"/>
    </location>
</feature>
<dbReference type="InterPro" id="IPR043502">
    <property type="entry name" value="DNA/RNA_pol_sf"/>
</dbReference>
<dbReference type="InterPro" id="IPR001878">
    <property type="entry name" value="Znf_CCHC"/>
</dbReference>
<evidence type="ECO:0000313" key="4">
    <source>
        <dbReference type="EMBL" id="GEU65156.1"/>
    </source>
</evidence>
<feature type="compositionally biased region" description="Polar residues" evidence="2">
    <location>
        <begin position="664"/>
        <end position="673"/>
    </location>
</feature>
<dbReference type="PANTHER" id="PTHR35046:SF26">
    <property type="entry name" value="RNA-DIRECTED DNA POLYMERASE"/>
    <property type="match status" value="1"/>
</dbReference>
<accession>A0A6L2LTP2</accession>
<feature type="compositionally biased region" description="Basic and acidic residues" evidence="2">
    <location>
        <begin position="674"/>
        <end position="684"/>
    </location>
</feature>
<dbReference type="EMBL" id="BKCJ010005148">
    <property type="protein sequence ID" value="GEU65156.1"/>
    <property type="molecule type" value="Genomic_DNA"/>
</dbReference>
<protein>
    <recommendedName>
        <fullName evidence="3">CCHC-type domain-containing protein</fullName>
    </recommendedName>
</protein>
<keyword evidence="1" id="KW-0862">Zinc</keyword>
<dbReference type="InterPro" id="IPR036875">
    <property type="entry name" value="Znf_CCHC_sf"/>
</dbReference>
<dbReference type="GO" id="GO:0003676">
    <property type="term" value="F:nucleic acid binding"/>
    <property type="evidence" value="ECO:0007669"/>
    <property type="project" value="InterPro"/>
</dbReference>
<comment type="caution">
    <text evidence="4">The sequence shown here is derived from an EMBL/GenBank/DDBJ whole genome shotgun (WGS) entry which is preliminary data.</text>
</comment>
<dbReference type="Pfam" id="PF17921">
    <property type="entry name" value="Integrase_H2C2"/>
    <property type="match status" value="1"/>
</dbReference>
<keyword evidence="1" id="KW-0479">Metal-binding</keyword>
<evidence type="ECO:0000259" key="3">
    <source>
        <dbReference type="PROSITE" id="PS50158"/>
    </source>
</evidence>